<name>A0A194R0T1_PAPMA</name>
<protein>
    <submittedName>
        <fullName evidence="1">Uncharacterized protein</fullName>
    </submittedName>
</protein>
<sequence>MSSGDHFVVYIHGDMIHGYPLPLQRKEKLVLATDTMAKFIVLVAALAACHAVPVEIVELPDATFRVGRSPGVAWSFGSGFASDIGGIRHASGQSGSFQSGDAQAYGSSFANANNNYASGTAFAQAPQAVQYPTIQHNVVRQPAHQNNIVVQSVPLVQYSVVKQPTQQHTVVQHPVSHQHATIAHHQPAHATVTVPKKPSNHITSNLGNFGSASSSAAANSYNGFGSATSNVYNNGFNQYQTAAASAQNYNGLGYESAVASANSNGFGRGSAVSSAQNIGNQGTAVSSAQTLDRFNNFEAAVAAAENYGNYQASTAQTIKQRGSQVQQSIASSVNAPGFQAANANAYNTGFY</sequence>
<dbReference type="EMBL" id="KQ461103">
    <property type="protein sequence ID" value="KPJ09451.1"/>
    <property type="molecule type" value="Genomic_DNA"/>
</dbReference>
<keyword evidence="2" id="KW-1185">Reference proteome</keyword>
<dbReference type="InParanoid" id="A0A194R0T1"/>
<evidence type="ECO:0000313" key="1">
    <source>
        <dbReference type="EMBL" id="KPJ09451.1"/>
    </source>
</evidence>
<gene>
    <name evidence="1" type="ORF">RR48_08902</name>
</gene>
<organism evidence="1 2">
    <name type="scientific">Papilio machaon</name>
    <name type="common">Old World swallowtail butterfly</name>
    <dbReference type="NCBI Taxonomy" id="76193"/>
    <lineage>
        <taxon>Eukaryota</taxon>
        <taxon>Metazoa</taxon>
        <taxon>Ecdysozoa</taxon>
        <taxon>Arthropoda</taxon>
        <taxon>Hexapoda</taxon>
        <taxon>Insecta</taxon>
        <taxon>Pterygota</taxon>
        <taxon>Neoptera</taxon>
        <taxon>Endopterygota</taxon>
        <taxon>Lepidoptera</taxon>
        <taxon>Glossata</taxon>
        <taxon>Ditrysia</taxon>
        <taxon>Papilionoidea</taxon>
        <taxon>Papilionidae</taxon>
        <taxon>Papilioninae</taxon>
        <taxon>Papilio</taxon>
    </lineage>
</organism>
<dbReference type="Proteomes" id="UP000053240">
    <property type="component" value="Unassembled WGS sequence"/>
</dbReference>
<proteinExistence type="predicted"/>
<evidence type="ECO:0000313" key="2">
    <source>
        <dbReference type="Proteomes" id="UP000053240"/>
    </source>
</evidence>
<accession>A0A194R0T1</accession>
<dbReference type="AlphaFoldDB" id="A0A194R0T1"/>
<reference evidence="1 2" key="1">
    <citation type="journal article" date="2015" name="Nat. Commun.">
        <title>Outbred genome sequencing and CRISPR/Cas9 gene editing in butterflies.</title>
        <authorList>
            <person name="Li X."/>
            <person name="Fan D."/>
            <person name="Zhang W."/>
            <person name="Liu G."/>
            <person name="Zhang L."/>
            <person name="Zhao L."/>
            <person name="Fang X."/>
            <person name="Chen L."/>
            <person name="Dong Y."/>
            <person name="Chen Y."/>
            <person name="Ding Y."/>
            <person name="Zhao R."/>
            <person name="Feng M."/>
            <person name="Zhu Y."/>
            <person name="Feng Y."/>
            <person name="Jiang X."/>
            <person name="Zhu D."/>
            <person name="Xiang H."/>
            <person name="Feng X."/>
            <person name="Li S."/>
            <person name="Wang J."/>
            <person name="Zhang G."/>
            <person name="Kronforst M.R."/>
            <person name="Wang W."/>
        </authorList>
    </citation>
    <scope>NUCLEOTIDE SEQUENCE [LARGE SCALE GENOMIC DNA]</scope>
    <source>
        <strain evidence="1">Ya'a_city_454_Pm</strain>
        <tissue evidence="1">Whole body</tissue>
    </source>
</reference>